<dbReference type="GO" id="GO:0008483">
    <property type="term" value="F:transaminase activity"/>
    <property type="evidence" value="ECO:0007669"/>
    <property type="project" value="UniProtKB-KW"/>
</dbReference>
<dbReference type="EMBL" id="JAPDUS010000012">
    <property type="protein sequence ID" value="MCW4093585.1"/>
    <property type="molecule type" value="Genomic_DNA"/>
</dbReference>
<dbReference type="EMBL" id="JANDWN010000007">
    <property type="protein sequence ID" value="MCP9599207.1"/>
    <property type="molecule type" value="Genomic_DNA"/>
</dbReference>
<proteinExistence type="predicted"/>
<dbReference type="PANTHER" id="PTHR42778">
    <property type="entry name" value="2-AMINOETHYLPHOSPHONATE--PYRUVATE TRANSAMINASE"/>
    <property type="match status" value="1"/>
</dbReference>
<dbReference type="InterPro" id="IPR015421">
    <property type="entry name" value="PyrdxlP-dep_Trfase_major"/>
</dbReference>
<evidence type="ECO:0000313" key="9">
    <source>
        <dbReference type="EMBL" id="MCW4093585.1"/>
    </source>
</evidence>
<evidence type="ECO:0000259" key="7">
    <source>
        <dbReference type="Pfam" id="PF00266"/>
    </source>
</evidence>
<evidence type="ECO:0000256" key="5">
    <source>
        <dbReference type="PIRSR" id="PIRSR000524-1"/>
    </source>
</evidence>
<comment type="cofactor">
    <cofactor evidence="1 6">
        <name>pyridoxal 5'-phosphate</name>
        <dbReference type="ChEBI" id="CHEBI:597326"/>
    </cofactor>
</comment>
<organism evidence="9 16">
    <name type="scientific">Segatella copri</name>
    <dbReference type="NCBI Taxonomy" id="165179"/>
    <lineage>
        <taxon>Bacteria</taxon>
        <taxon>Pseudomonadati</taxon>
        <taxon>Bacteroidota</taxon>
        <taxon>Bacteroidia</taxon>
        <taxon>Bacteroidales</taxon>
        <taxon>Prevotellaceae</taxon>
        <taxon>Segatella</taxon>
    </lineage>
</organism>
<evidence type="ECO:0000313" key="11">
    <source>
        <dbReference type="EMBL" id="RHG65363.1"/>
    </source>
</evidence>
<evidence type="ECO:0000313" key="8">
    <source>
        <dbReference type="EMBL" id="MCP9599207.1"/>
    </source>
</evidence>
<keyword evidence="2 9" id="KW-0032">Aminotransferase</keyword>
<dbReference type="Proteomes" id="UP000286501">
    <property type="component" value="Unassembled WGS sequence"/>
</dbReference>
<keyword evidence="3 11" id="KW-0808">Transferase</keyword>
<evidence type="ECO:0000313" key="14">
    <source>
        <dbReference type="Proteomes" id="UP000283672"/>
    </source>
</evidence>
<protein>
    <submittedName>
        <fullName evidence="10">Alanine--glyoxylate aminotransferase family protein</fullName>
    </submittedName>
    <submittedName>
        <fullName evidence="9">Aminotransferase class V-fold PLP-dependent enzyme</fullName>
    </submittedName>
</protein>
<comment type="caution">
    <text evidence="9">The sequence shown here is derived from an EMBL/GenBank/DDBJ whole genome shotgun (WGS) entry which is preliminary data.</text>
</comment>
<dbReference type="AlphaFoldDB" id="A0A3E5AA84"/>
<dbReference type="Proteomes" id="UP001209074">
    <property type="component" value="Unassembled WGS sequence"/>
</dbReference>
<gene>
    <name evidence="12" type="ORF">DW026_12580</name>
    <name evidence="11" type="ORF">DW250_08695</name>
    <name evidence="10" type="ORF">DXB80_11295</name>
    <name evidence="8" type="ORF">NNC55_04455</name>
    <name evidence="9" type="ORF">ONT05_08445</name>
</gene>
<feature type="domain" description="Aminotransferase class V" evidence="7">
    <location>
        <begin position="28"/>
        <end position="317"/>
    </location>
</feature>
<dbReference type="SUPFAM" id="SSF53383">
    <property type="entry name" value="PLP-dependent transferases"/>
    <property type="match status" value="1"/>
</dbReference>
<dbReference type="Gene3D" id="3.40.640.10">
    <property type="entry name" value="Type I PLP-dependent aspartate aminotransferase-like (Major domain)"/>
    <property type="match status" value="1"/>
</dbReference>
<dbReference type="InterPro" id="IPR015424">
    <property type="entry name" value="PyrdxlP-dep_Trfase"/>
</dbReference>
<dbReference type="RefSeq" id="WP_117728787.1">
    <property type="nucleotide sequence ID" value="NZ_JAHOEA010000022.1"/>
</dbReference>
<dbReference type="Proteomes" id="UP001204486">
    <property type="component" value="Unassembled WGS sequence"/>
</dbReference>
<evidence type="ECO:0000256" key="2">
    <source>
        <dbReference type="ARBA" id="ARBA00022576"/>
    </source>
</evidence>
<sequence length="357" mass="39356">MLNFTVGPVMASDEVRAIGAEQVPYFRTAEFSAIMKENEQLMKQFAKASDDARTVFITGSGTASMEAVVMNVFTPADKVLVVNGGSFGHRFVQLCEIHEIPHTEIKLEMGTPLTAEDLKPYEGQGYTGFLVNLHETSTGVLYDIQMISDFCHRNHIFLAVDSISSFLADPFNMKELGVNVMITGSQKALACPPGISVIILDTEAIKRVEANNVKSMYFDLKDALKNGERGQTPFTPAVGTLLQIHARLKEIERNGGVESENQRMKMLAEDFRSKIKDLPFTIVSQSMSNAVTPLHPQNASAYDIFLKLKDEYGIWVCPNGGDMAEKIFRVGHLGNLSPKDNTTLVDALKDMQAKGLL</sequence>
<dbReference type="EMBL" id="QROP01000042">
    <property type="protein sequence ID" value="RHL34646.1"/>
    <property type="molecule type" value="Genomic_DNA"/>
</dbReference>
<evidence type="ECO:0000313" key="12">
    <source>
        <dbReference type="EMBL" id="RHL34646.1"/>
    </source>
</evidence>
<evidence type="ECO:0000256" key="4">
    <source>
        <dbReference type="ARBA" id="ARBA00022898"/>
    </source>
</evidence>
<evidence type="ECO:0000313" key="13">
    <source>
        <dbReference type="Proteomes" id="UP000261245"/>
    </source>
</evidence>
<evidence type="ECO:0000313" key="10">
    <source>
        <dbReference type="EMBL" id="RGN06396.1"/>
    </source>
</evidence>
<evidence type="ECO:0000256" key="1">
    <source>
        <dbReference type="ARBA" id="ARBA00001933"/>
    </source>
</evidence>
<evidence type="ECO:0000313" key="16">
    <source>
        <dbReference type="Proteomes" id="UP001209074"/>
    </source>
</evidence>
<dbReference type="Proteomes" id="UP000261245">
    <property type="component" value="Unassembled WGS sequence"/>
</dbReference>
<dbReference type="PANTHER" id="PTHR42778:SF1">
    <property type="entry name" value="2-AMINOETHYLPHOSPHONATE--PYRUVATE TRANSAMINASE"/>
    <property type="match status" value="1"/>
</dbReference>
<dbReference type="Proteomes" id="UP000283672">
    <property type="component" value="Unassembled WGS sequence"/>
</dbReference>
<accession>A0A3E5AA84</accession>
<reference evidence="13 14" key="1">
    <citation type="submission" date="2018-08" db="EMBL/GenBank/DDBJ databases">
        <title>A genome reference for cultivated species of the human gut microbiota.</title>
        <authorList>
            <person name="Zou Y."/>
            <person name="Xue W."/>
            <person name="Luo G."/>
        </authorList>
    </citation>
    <scope>NUCLEOTIDE SEQUENCE [LARGE SCALE GENOMIC DNA]</scope>
    <source>
        <strain evidence="12 14">AF38-11</strain>
        <strain evidence="11 15">AM22-1</strain>
        <strain evidence="10 13">OM06-11</strain>
    </source>
</reference>
<dbReference type="InterPro" id="IPR024169">
    <property type="entry name" value="SP_NH2Trfase/AEP_transaminase"/>
</dbReference>
<dbReference type="Pfam" id="PF00266">
    <property type="entry name" value="Aminotran_5"/>
    <property type="match status" value="1"/>
</dbReference>
<reference evidence="8" key="2">
    <citation type="submission" date="2022-07" db="EMBL/GenBank/DDBJ databases">
        <title>Prevotella copri.</title>
        <authorList>
            <person name="Yang C."/>
        </authorList>
    </citation>
    <scope>NUCLEOTIDE SEQUENCE</scope>
    <source>
        <strain evidence="8">HF1476</strain>
    </source>
</reference>
<dbReference type="EMBL" id="QSUC01000035">
    <property type="protein sequence ID" value="RGN06396.1"/>
    <property type="molecule type" value="Genomic_DNA"/>
</dbReference>
<reference evidence="9" key="3">
    <citation type="submission" date="2022-11" db="EMBL/GenBank/DDBJ databases">
        <title>Genomic repertoires linked with pathogenic potency of arthritogenic Prevotella copri isolated from the gut of rheumatoid arthritis patients.</title>
        <authorList>
            <person name="Nii T."/>
            <person name="Maeda Y."/>
            <person name="Motooka D."/>
            <person name="Naito M."/>
            <person name="Matsumoto Y."/>
            <person name="Ogawa T."/>
            <person name="Oguro-Igashira E."/>
            <person name="Kishikawa T."/>
            <person name="Yamashita M."/>
            <person name="Koizumi S."/>
            <person name="Kurakawa T."/>
            <person name="Okumura R."/>
            <person name="Kayama H."/>
            <person name="Murakami M."/>
            <person name="Sakaguchi T."/>
            <person name="Das B."/>
            <person name="Nakamura S."/>
            <person name="Okada Y."/>
            <person name="Kumanogoh A."/>
            <person name="Takeda K."/>
        </authorList>
    </citation>
    <scope>NUCLEOTIDE SEQUENCE</scope>
    <source>
        <strain evidence="9">N016-13</strain>
    </source>
</reference>
<dbReference type="EMBL" id="QRIN01000032">
    <property type="protein sequence ID" value="RHG65363.1"/>
    <property type="molecule type" value="Genomic_DNA"/>
</dbReference>
<dbReference type="PIRSF" id="PIRSF000524">
    <property type="entry name" value="SPT"/>
    <property type="match status" value="1"/>
</dbReference>
<feature type="binding site" evidence="5">
    <location>
        <position position="329"/>
    </location>
    <ligand>
        <name>substrate</name>
    </ligand>
</feature>
<dbReference type="Gene3D" id="3.90.1150.10">
    <property type="entry name" value="Aspartate Aminotransferase, domain 1"/>
    <property type="match status" value="1"/>
</dbReference>
<name>A0A3E5AA84_9BACT</name>
<dbReference type="InterPro" id="IPR015422">
    <property type="entry name" value="PyrdxlP-dep_Trfase_small"/>
</dbReference>
<dbReference type="InterPro" id="IPR000192">
    <property type="entry name" value="Aminotrans_V_dom"/>
</dbReference>
<feature type="modified residue" description="N6-(pyridoxal phosphate)lysine" evidence="6">
    <location>
        <position position="187"/>
    </location>
</feature>
<evidence type="ECO:0000256" key="3">
    <source>
        <dbReference type="ARBA" id="ARBA00022679"/>
    </source>
</evidence>
<evidence type="ECO:0000313" key="15">
    <source>
        <dbReference type="Proteomes" id="UP000286501"/>
    </source>
</evidence>
<keyword evidence="4 6" id="KW-0663">Pyridoxal phosphate</keyword>
<evidence type="ECO:0000256" key="6">
    <source>
        <dbReference type="PIRSR" id="PIRSR000524-50"/>
    </source>
</evidence>